<dbReference type="RefSeq" id="WP_008201874.1">
    <property type="nucleotide sequence ID" value="NZ_CM001023.1"/>
</dbReference>
<dbReference type="Proteomes" id="UP000003919">
    <property type="component" value="Chromosome"/>
</dbReference>
<protein>
    <submittedName>
        <fullName evidence="2">Uncharacterized protein</fullName>
    </submittedName>
</protein>
<keyword evidence="1" id="KW-1133">Transmembrane helix</keyword>
<feature type="transmembrane region" description="Helical" evidence="1">
    <location>
        <begin position="37"/>
        <end position="53"/>
    </location>
</feature>
<name>A3I0R5_9BACT</name>
<evidence type="ECO:0000313" key="2">
    <source>
        <dbReference type="EMBL" id="EAZ80061.1"/>
    </source>
</evidence>
<accession>A3I0R5</accession>
<dbReference type="AlphaFoldDB" id="A3I0R5"/>
<feature type="transmembrane region" description="Helical" evidence="1">
    <location>
        <begin position="6"/>
        <end position="25"/>
    </location>
</feature>
<reference evidence="2 3" key="1">
    <citation type="journal article" date="2011" name="J. Bacteriol.">
        <title>Complete genome sequence of Algoriphagus sp. PR1, bacterial prey of a colony-forming choanoflagellate.</title>
        <authorList>
            <person name="Alegado R.A."/>
            <person name="Ferriera S."/>
            <person name="Nusbaum C."/>
            <person name="Young S.K."/>
            <person name="Zeng Q."/>
            <person name="Imamovic A."/>
            <person name="Fairclough S.R."/>
            <person name="King N."/>
        </authorList>
    </citation>
    <scope>NUCLEOTIDE SEQUENCE [LARGE SCALE GENOMIC DNA]</scope>
    <source>
        <strain evidence="2 3">PR1</strain>
    </source>
</reference>
<keyword evidence="1" id="KW-0472">Membrane</keyword>
<dbReference type="EMBL" id="CM001023">
    <property type="protein sequence ID" value="EAZ80061.1"/>
    <property type="molecule type" value="Genomic_DNA"/>
</dbReference>
<evidence type="ECO:0000256" key="1">
    <source>
        <dbReference type="SAM" id="Phobius"/>
    </source>
</evidence>
<dbReference type="OrthoDB" id="828295at2"/>
<comment type="caution">
    <text evidence="2">The sequence shown here is derived from an EMBL/GenBank/DDBJ whole genome shotgun (WGS) entry which is preliminary data.</text>
</comment>
<dbReference type="HOGENOM" id="CLU_1682927_0_0_10"/>
<keyword evidence="1" id="KW-0812">Transmembrane</keyword>
<dbReference type="EMBL" id="AAXU02000001">
    <property type="protein sequence ID" value="EAZ80061.1"/>
    <property type="molecule type" value="Genomic_DNA"/>
</dbReference>
<proteinExistence type="predicted"/>
<organism evidence="2 3">
    <name type="scientific">Algoriphagus machipongonensis</name>
    <dbReference type="NCBI Taxonomy" id="388413"/>
    <lineage>
        <taxon>Bacteria</taxon>
        <taxon>Pseudomonadati</taxon>
        <taxon>Bacteroidota</taxon>
        <taxon>Cytophagia</taxon>
        <taxon>Cytophagales</taxon>
        <taxon>Cyclobacteriaceae</taxon>
        <taxon>Algoriphagus</taxon>
    </lineage>
</organism>
<evidence type="ECO:0000313" key="3">
    <source>
        <dbReference type="Proteomes" id="UP000003919"/>
    </source>
</evidence>
<keyword evidence="3" id="KW-1185">Reference proteome</keyword>
<gene>
    <name evidence="2" type="ORF">ALPR1_15569</name>
</gene>
<sequence>MLYLIWSVFNILFFLTWAYLAICFLTGKHSIFKKSFSIGYIILIIGIISLISGKSKESTNSSTPSNKPVNIEIIKIEESTLNNLYLTLIRDKETDSILHDLSSSTLTGFISGLKWTHMGISENNGNLTLLGTISWKLLGWTIYTQNKEVMIKESTV</sequence>